<accession>A0A0F9AJF9</accession>
<evidence type="ECO:0000313" key="1">
    <source>
        <dbReference type="EMBL" id="KKK72311.1"/>
    </source>
</evidence>
<reference evidence="1" key="1">
    <citation type="journal article" date="2015" name="Nature">
        <title>Complex archaea that bridge the gap between prokaryotes and eukaryotes.</title>
        <authorList>
            <person name="Spang A."/>
            <person name="Saw J.H."/>
            <person name="Jorgensen S.L."/>
            <person name="Zaremba-Niedzwiedzka K."/>
            <person name="Martijn J."/>
            <person name="Lind A.E."/>
            <person name="van Eijk R."/>
            <person name="Schleper C."/>
            <person name="Guy L."/>
            <person name="Ettema T.J."/>
        </authorList>
    </citation>
    <scope>NUCLEOTIDE SEQUENCE</scope>
</reference>
<feature type="non-terminal residue" evidence="1">
    <location>
        <position position="1"/>
    </location>
</feature>
<proteinExistence type="predicted"/>
<organism evidence="1">
    <name type="scientific">marine sediment metagenome</name>
    <dbReference type="NCBI Taxonomy" id="412755"/>
    <lineage>
        <taxon>unclassified sequences</taxon>
        <taxon>metagenomes</taxon>
        <taxon>ecological metagenomes</taxon>
    </lineage>
</organism>
<dbReference type="EMBL" id="LAZR01057314">
    <property type="protein sequence ID" value="KKK72311.1"/>
    <property type="molecule type" value="Genomic_DNA"/>
</dbReference>
<protein>
    <submittedName>
        <fullName evidence="1">Uncharacterized protein</fullName>
    </submittedName>
</protein>
<comment type="caution">
    <text evidence="1">The sequence shown here is derived from an EMBL/GenBank/DDBJ whole genome shotgun (WGS) entry which is preliminary data.</text>
</comment>
<name>A0A0F9AJF9_9ZZZZ</name>
<gene>
    <name evidence="1" type="ORF">LCGC14_2905160</name>
</gene>
<dbReference type="AlphaFoldDB" id="A0A0F9AJF9"/>
<sequence>KFMKNIDISSGKKNFNWMNDGRGGQARVWEGISWKD</sequence>